<dbReference type="EMBL" id="FR695873">
    <property type="protein sequence ID" value="CBX29874.1"/>
    <property type="molecule type" value="Genomic_DNA"/>
</dbReference>
<evidence type="ECO:0000313" key="1">
    <source>
        <dbReference type="EMBL" id="CBX29874.1"/>
    </source>
</evidence>
<protein>
    <submittedName>
        <fullName evidence="1">Uncharacterized protein</fullName>
    </submittedName>
</protein>
<dbReference type="AlphaFoldDB" id="E1YH30"/>
<name>E1YH30_9BACT</name>
<sequence length="112" mass="13133">MSKYMQLTVTVRPYYQKNLKGVYPKLARNLGFIDPGLVSRDPSLYEIVGQLDKLLYRLDGTQLREVLLRHGEKLRSQYKIIQENIADWHLAQADKLLYSIEDTFDEIESELD</sequence>
<accession>E1YH30</accession>
<organism evidence="1">
    <name type="scientific">uncultured Desulfobacterium sp</name>
    <dbReference type="NCBI Taxonomy" id="201089"/>
    <lineage>
        <taxon>Bacteria</taxon>
        <taxon>Pseudomonadati</taxon>
        <taxon>Thermodesulfobacteriota</taxon>
        <taxon>Desulfobacteria</taxon>
        <taxon>Desulfobacterales</taxon>
        <taxon>Desulfobacteriaceae</taxon>
        <taxon>Desulfobacterium</taxon>
        <taxon>environmental samples</taxon>
    </lineage>
</organism>
<gene>
    <name evidence="1" type="ORF">N47_F15690</name>
</gene>
<reference evidence="1" key="1">
    <citation type="journal article" date="2011" name="Environ. Microbiol.">
        <title>Genomic insights into the metabolic potential of the polycyclic aromatic hydrocarbon degrading sulfate-reducing Deltaproteobacterium N47.</title>
        <authorList>
            <person name="Bergmann F."/>
            <person name="Selesi D."/>
            <person name="Weinmaier T."/>
            <person name="Tischler P."/>
            <person name="Rattei T."/>
            <person name="Meckenstock R.U."/>
        </authorList>
    </citation>
    <scope>NUCLEOTIDE SEQUENCE</scope>
</reference>
<proteinExistence type="predicted"/>